<name>A0ABT7SGC9_9CELL</name>
<dbReference type="PANTHER" id="PTHR18964:SF149">
    <property type="entry name" value="BIFUNCTIONAL UDP-N-ACETYLGLUCOSAMINE 2-EPIMERASE_N-ACETYLMANNOSAMINE KINASE"/>
    <property type="match status" value="1"/>
</dbReference>
<feature type="domain" description="HTH marR-type" evidence="2">
    <location>
        <begin position="20"/>
        <end position="59"/>
    </location>
</feature>
<dbReference type="Gene3D" id="3.30.420.40">
    <property type="match status" value="2"/>
</dbReference>
<dbReference type="InterPro" id="IPR000835">
    <property type="entry name" value="HTH_MarR-typ"/>
</dbReference>
<dbReference type="InterPro" id="IPR036390">
    <property type="entry name" value="WH_DNA-bd_sf"/>
</dbReference>
<evidence type="ECO:0000256" key="1">
    <source>
        <dbReference type="ARBA" id="ARBA00006479"/>
    </source>
</evidence>
<comment type="caution">
    <text evidence="3">The sequence shown here is derived from an EMBL/GenBank/DDBJ whole genome shotgun (WGS) entry which is preliminary data.</text>
</comment>
<keyword evidence="4" id="KW-1185">Reference proteome</keyword>
<sequence>MSVQQPGTPGLLRAMNDRAALALLLEHGPLTRARIGELTGLSKPTVSQVVGRLEHAGLVGEVGEHSPARGPKSVTYGATPGHVLGVAVDVRPQEARATVVDAAGTEHPMVEVALPRVAAQRSPVGDVSAAIQAACEAAGVRPDGVVTVMVGLQGAVDPRTDDLTFTGLLPGWPRRRVRACLEEGLGVPVAIDNDVNLAAVAERDLGAGRDVPDFCLLWIGEGLGVAVDLGGRLHRGASGGAGEIGYLPVPTAAIALDAEARDLQDLVGGIAVTRIARAHGVHGRTLGAVLEALGDHPARDAVLAEIAPRVAVGVLPLLAVLDPQLVVLGGATGASGGAALAELVRAHVRRATRWAPRVVASAVPDQPVLRGARALVAAELRQRFLDLVT</sequence>
<dbReference type="Pfam" id="PF00480">
    <property type="entry name" value="ROK"/>
    <property type="match status" value="1"/>
</dbReference>
<evidence type="ECO:0000313" key="4">
    <source>
        <dbReference type="Proteomes" id="UP001529338"/>
    </source>
</evidence>
<dbReference type="InterPro" id="IPR043129">
    <property type="entry name" value="ATPase_NBD"/>
</dbReference>
<evidence type="ECO:0000259" key="2">
    <source>
        <dbReference type="Pfam" id="PF12802"/>
    </source>
</evidence>
<proteinExistence type="inferred from homology"/>
<accession>A0ABT7SGC9</accession>
<evidence type="ECO:0000313" key="3">
    <source>
        <dbReference type="EMBL" id="MDM7855252.1"/>
    </source>
</evidence>
<dbReference type="EMBL" id="JAUCGQ010000001">
    <property type="protein sequence ID" value="MDM7855252.1"/>
    <property type="molecule type" value="Genomic_DNA"/>
</dbReference>
<dbReference type="CDD" id="cd00090">
    <property type="entry name" value="HTH_ARSR"/>
    <property type="match status" value="1"/>
</dbReference>
<dbReference type="Proteomes" id="UP001529338">
    <property type="component" value="Unassembled WGS sequence"/>
</dbReference>
<comment type="similarity">
    <text evidence="1">Belongs to the ROK (NagC/XylR) family.</text>
</comment>
<dbReference type="RefSeq" id="WP_289455054.1">
    <property type="nucleotide sequence ID" value="NZ_JAUCGQ010000001.1"/>
</dbReference>
<dbReference type="Pfam" id="PF12802">
    <property type="entry name" value="MarR_2"/>
    <property type="match status" value="1"/>
</dbReference>
<dbReference type="PANTHER" id="PTHR18964">
    <property type="entry name" value="ROK (REPRESSOR, ORF, KINASE) FAMILY"/>
    <property type="match status" value="1"/>
</dbReference>
<protein>
    <submittedName>
        <fullName evidence="3">ROK family transcriptional regulator</fullName>
    </submittedName>
</protein>
<dbReference type="Gene3D" id="1.10.10.10">
    <property type="entry name" value="Winged helix-like DNA-binding domain superfamily/Winged helix DNA-binding domain"/>
    <property type="match status" value="1"/>
</dbReference>
<reference evidence="3 4" key="1">
    <citation type="submission" date="2023-06" db="EMBL/GenBank/DDBJ databases">
        <title>Cellulomonas sp. MW4 Whole genome sequence.</title>
        <authorList>
            <person name="Park S."/>
        </authorList>
    </citation>
    <scope>NUCLEOTIDE SEQUENCE [LARGE SCALE GENOMIC DNA]</scope>
    <source>
        <strain evidence="3 4">MW4</strain>
    </source>
</reference>
<dbReference type="SUPFAM" id="SSF46785">
    <property type="entry name" value="Winged helix' DNA-binding domain"/>
    <property type="match status" value="1"/>
</dbReference>
<dbReference type="InterPro" id="IPR000600">
    <property type="entry name" value="ROK"/>
</dbReference>
<dbReference type="InterPro" id="IPR011991">
    <property type="entry name" value="ArsR-like_HTH"/>
</dbReference>
<gene>
    <name evidence="3" type="ORF">QRT04_09945</name>
</gene>
<dbReference type="InterPro" id="IPR036388">
    <property type="entry name" value="WH-like_DNA-bd_sf"/>
</dbReference>
<dbReference type="SUPFAM" id="SSF53067">
    <property type="entry name" value="Actin-like ATPase domain"/>
    <property type="match status" value="1"/>
</dbReference>
<organism evidence="3 4">
    <name type="scientific">Cellulomonas alba</name>
    <dbReference type="NCBI Taxonomy" id="3053467"/>
    <lineage>
        <taxon>Bacteria</taxon>
        <taxon>Bacillati</taxon>
        <taxon>Actinomycetota</taxon>
        <taxon>Actinomycetes</taxon>
        <taxon>Micrococcales</taxon>
        <taxon>Cellulomonadaceae</taxon>
        <taxon>Cellulomonas</taxon>
    </lineage>
</organism>